<dbReference type="VEuPathDB" id="FungiDB:PAAG_12160"/>
<reference evidence="2 3" key="1">
    <citation type="journal article" date="2011" name="PLoS Genet.">
        <title>Comparative genomic analysis of human fungal pathogens causing paracoccidioidomycosis.</title>
        <authorList>
            <person name="Desjardins C.A."/>
            <person name="Champion M.D."/>
            <person name="Holder J.W."/>
            <person name="Muszewska A."/>
            <person name="Goldberg J."/>
            <person name="Bailao A.M."/>
            <person name="Brigido M.M."/>
            <person name="Ferreira M.E."/>
            <person name="Garcia A.M."/>
            <person name="Grynberg M."/>
            <person name="Gujja S."/>
            <person name="Heiman D.I."/>
            <person name="Henn M.R."/>
            <person name="Kodira C.D."/>
            <person name="Leon-Narvaez H."/>
            <person name="Longo L.V."/>
            <person name="Ma L.J."/>
            <person name="Malavazi I."/>
            <person name="Matsuo A.L."/>
            <person name="Morais F.V."/>
            <person name="Pereira M."/>
            <person name="Rodriguez-Brito S."/>
            <person name="Sakthikumar S."/>
            <person name="Salem-Izacc S.M."/>
            <person name="Sykes S.M."/>
            <person name="Teixeira M.M."/>
            <person name="Vallejo M.C."/>
            <person name="Walter M.E."/>
            <person name="Yandava C."/>
            <person name="Young S."/>
            <person name="Zeng Q."/>
            <person name="Zucker J."/>
            <person name="Felipe M.S."/>
            <person name="Goldman G.H."/>
            <person name="Haas B.J."/>
            <person name="McEwen J.G."/>
            <person name="Nino-Vega G."/>
            <person name="Puccia R."/>
            <person name="San-Blas G."/>
            <person name="Soares C.M."/>
            <person name="Birren B.W."/>
            <person name="Cuomo C.A."/>
        </authorList>
    </citation>
    <scope>NUCLEOTIDE SEQUENCE [LARGE SCALE GENOMIC DNA]</scope>
    <source>
        <strain evidence="3">ATCC MYA-826 / Pb01</strain>
    </source>
</reference>
<proteinExistence type="predicted"/>
<protein>
    <submittedName>
        <fullName evidence="2">Uncharacterized protein</fullName>
    </submittedName>
</protein>
<evidence type="ECO:0000313" key="2">
    <source>
        <dbReference type="EMBL" id="KGQ01122.1"/>
    </source>
</evidence>
<dbReference type="GeneID" id="26970905"/>
<sequence>MPHLSDGTTSTPTAMEPHVLYSSRLTPNYGPNDSAGWKPANSGTEPMKIRAAAIADWGVTKHMDLLGMYKQNISWNSEPAKLASSELSSSHPGFAPSRIAGDCGLDADRITGIVVVGQSRTVIL</sequence>
<dbReference type="HOGENOM" id="CLU_2004593_0_0_1"/>
<gene>
    <name evidence="2" type="ORF">PAAG_12160</name>
</gene>
<accession>A0A0A2V444</accession>
<feature type="region of interest" description="Disordered" evidence="1">
    <location>
        <begin position="23"/>
        <end position="43"/>
    </location>
</feature>
<dbReference type="EMBL" id="KN294008">
    <property type="protein sequence ID" value="KGQ01122.1"/>
    <property type="molecule type" value="Genomic_DNA"/>
</dbReference>
<dbReference type="Proteomes" id="UP000002059">
    <property type="component" value="Partially assembled WGS sequence"/>
</dbReference>
<dbReference type="AlphaFoldDB" id="A0A0A2V444"/>
<evidence type="ECO:0000256" key="1">
    <source>
        <dbReference type="SAM" id="MobiDB-lite"/>
    </source>
</evidence>
<organism evidence="2 3">
    <name type="scientific">Paracoccidioides lutzii (strain ATCC MYA-826 / Pb01)</name>
    <name type="common">Paracoccidioides brasiliensis</name>
    <dbReference type="NCBI Taxonomy" id="502779"/>
    <lineage>
        <taxon>Eukaryota</taxon>
        <taxon>Fungi</taxon>
        <taxon>Dikarya</taxon>
        <taxon>Ascomycota</taxon>
        <taxon>Pezizomycotina</taxon>
        <taxon>Eurotiomycetes</taxon>
        <taxon>Eurotiomycetidae</taxon>
        <taxon>Onygenales</taxon>
        <taxon>Ajellomycetaceae</taxon>
        <taxon>Paracoccidioides</taxon>
    </lineage>
</organism>
<name>A0A0A2V444_PARBA</name>
<keyword evidence="3" id="KW-1185">Reference proteome</keyword>
<dbReference type="KEGG" id="pbl:PAAG_12160"/>
<dbReference type="RefSeq" id="XP_015702676.1">
    <property type="nucleotide sequence ID" value="XM_015847685.1"/>
</dbReference>
<dbReference type="OrthoDB" id="10591973at2759"/>
<evidence type="ECO:0000313" key="3">
    <source>
        <dbReference type="Proteomes" id="UP000002059"/>
    </source>
</evidence>